<feature type="compositionally biased region" description="Basic and acidic residues" evidence="1">
    <location>
        <begin position="143"/>
        <end position="158"/>
    </location>
</feature>
<evidence type="ECO:0000256" key="1">
    <source>
        <dbReference type="SAM" id="MobiDB-lite"/>
    </source>
</evidence>
<feature type="region of interest" description="Disordered" evidence="1">
    <location>
        <begin position="134"/>
        <end position="158"/>
    </location>
</feature>
<protein>
    <submittedName>
        <fullName evidence="2">Non-contractile tail fiber protein</fullName>
    </submittedName>
</protein>
<accession>A0A8K1YYX5</accession>
<sequence>MAADGTVTGTGTKWQSSLSLIRPGATIMFLSSPIQMAVVNKVVSDTEIKAITTKGAVVASSDYAILLSDSLTVDGLAQDVAETLRYYQSQETVIADAVEFFKTFDFESLQNLANQVKADSQSAGASAMAAAASESAAKTSETNAKEYENKAKTSEMEAKDARDQVQQIINDAGEQSTLVVLAQPDGYQKIGGLDDHIKSGKIPVDVGTAVLDDSVVSGKIDQLLVTVTPGTKDLRRTKNVMPNGNYVGTRILRTRGITEEDPMTTEFELRGQGSNTTILTHSATVGAGDWIYTDYMHNSRISGFMMDNTPLGAGTSNTNTKNGQMWIRYTKDSRFDDLRFAGGDALTFCLDNCKNIMATDLKVDYQLRYPFGTGKSPLIVGDFSEQCMFIGGYVKSVSPDGSVMYSGDLADNDQANDTKWAFINLYGLRFSEKTNSNACMWQEGQDAKSNAHFIGMNYIGNGVGHGVSEKAMGTDIGSTFRHAQVRAVWNRSRYITIGSHYLDNLAEYPAGTGGNSAAAGGIHCDNPTFMSSIGDYFEGNIRDLQDYTGATKPNPANSVHLTGNRHGASLSLSANGLTQHLGLVNSQLSAEAKLAGGGNGRLHVSVVASHCVGSAGSFGHGQSQTVMDVIGSTFSNDGGADPMITQTGAGVISFSKCVINDYTSVVAAYKFLNVSFESCTFNRVTFTSDDLKAKYINCRFINCTNAPDTKGLNFAADSITRPSSARWNVTLQAGETYTVPSWLMQARGVYDFTVGGNGANQYSAKGFIAKRDAVSAGAVTMQFESNPGGITVEWPSDGSIAITVSQAGNYTMRLS</sequence>
<keyword evidence="3" id="KW-1185">Reference proteome</keyword>
<proteinExistence type="predicted"/>
<dbReference type="EMBL" id="MZ571831">
    <property type="protein sequence ID" value="UEW68236.1"/>
    <property type="molecule type" value="Genomic_DNA"/>
</dbReference>
<dbReference type="Proteomes" id="UP001144635">
    <property type="component" value="Segment"/>
</dbReference>
<evidence type="ECO:0000313" key="3">
    <source>
        <dbReference type="Proteomes" id="UP001144635"/>
    </source>
</evidence>
<name>A0A8K1YYX5_9CAUD</name>
<reference evidence="2" key="1">
    <citation type="submission" date="2021-07" db="EMBL/GenBank/DDBJ databases">
        <authorList>
            <person name="Bleriot I."/>
            <person name="Blasco L."/>
            <person name="Pacios O."/>
            <person name="Fernandez-Garcia L."/>
            <person name="Ambroa A."/>
            <person name="Ortiz-Cartagena C."/>
            <person name="Fernandez-Cuenca F."/>
            <person name="Oteo J."/>
            <person name="Pascual A."/>
            <person name="Martinez-Martinez L."/>
            <person name="Domingo-Calap P."/>
            <person name="Wood T.K."/>
            <person name="Thomas M."/>
        </authorList>
    </citation>
    <scope>NUCLEOTIDE SEQUENCE</scope>
</reference>
<organism evidence="2 3">
    <name type="scientific">Klebsiella phage vB_KpnS-VAC70</name>
    <dbReference type="NCBI Taxonomy" id="2866699"/>
    <lineage>
        <taxon>Viruses</taxon>
        <taxon>Duplodnaviria</taxon>
        <taxon>Heunggongvirae</taxon>
        <taxon>Uroviricota</taxon>
        <taxon>Caudoviricetes</taxon>
        <taxon>Drexlerviridae</taxon>
        <taxon>Webervirus</taxon>
        <taxon>Webervirus VAC70</taxon>
    </lineage>
</organism>
<evidence type="ECO:0000313" key="2">
    <source>
        <dbReference type="EMBL" id="UEW68236.1"/>
    </source>
</evidence>